<comment type="catalytic activity">
    <reaction evidence="12">
        <text>UDP-N-acetyl-alpha-D-muramoyl-L-alanyl-D-glutamate + meso-2,6-diaminopimelate + ATP = UDP-N-acetyl-alpha-D-muramoyl-L-alanyl-gamma-D-glutamyl-meso-2,6-diaminopimelate + ADP + phosphate + H(+)</text>
        <dbReference type="Rhea" id="RHEA:23676"/>
        <dbReference type="ChEBI" id="CHEBI:15378"/>
        <dbReference type="ChEBI" id="CHEBI:30616"/>
        <dbReference type="ChEBI" id="CHEBI:43474"/>
        <dbReference type="ChEBI" id="CHEBI:57791"/>
        <dbReference type="ChEBI" id="CHEBI:83900"/>
        <dbReference type="ChEBI" id="CHEBI:83905"/>
        <dbReference type="ChEBI" id="CHEBI:456216"/>
        <dbReference type="EC" id="6.3.2.13"/>
    </reaction>
</comment>
<keyword evidence="10 12" id="KW-0131">Cell cycle</keyword>
<proteinExistence type="inferred from homology"/>
<dbReference type="Proteomes" id="UP000824044">
    <property type="component" value="Unassembled WGS sequence"/>
</dbReference>
<evidence type="ECO:0000256" key="8">
    <source>
        <dbReference type="ARBA" id="ARBA00022960"/>
    </source>
</evidence>
<feature type="binding site" evidence="12">
    <location>
        <begin position="148"/>
        <end position="149"/>
    </location>
    <ligand>
        <name>UDP-N-acetyl-alpha-D-muramoyl-L-alanyl-D-glutamate</name>
        <dbReference type="ChEBI" id="CHEBI:83900"/>
    </ligand>
</feature>
<reference evidence="17" key="1">
    <citation type="journal article" date="2021" name="PeerJ">
        <title>Extensive microbial diversity within the chicken gut microbiome revealed by metagenomics and culture.</title>
        <authorList>
            <person name="Gilroy R."/>
            <person name="Ravi A."/>
            <person name="Getino M."/>
            <person name="Pursley I."/>
            <person name="Horton D.L."/>
            <person name="Alikhan N.F."/>
            <person name="Baker D."/>
            <person name="Gharbi K."/>
            <person name="Hall N."/>
            <person name="Watson M."/>
            <person name="Adriaenssens E.M."/>
            <person name="Foster-Nyarko E."/>
            <person name="Jarju S."/>
            <person name="Secka A."/>
            <person name="Antonio M."/>
            <person name="Oren A."/>
            <person name="Chaudhuri R.R."/>
            <person name="La Ragione R."/>
            <person name="Hildebrand F."/>
            <person name="Pallen M.J."/>
        </authorList>
    </citation>
    <scope>NUCLEOTIDE SEQUENCE</scope>
    <source>
        <strain evidence="17">CHK33-5263</strain>
    </source>
</reference>
<feature type="binding site" evidence="12">
    <location>
        <position position="371"/>
    </location>
    <ligand>
        <name>meso-2,6-diaminopimelate</name>
        <dbReference type="ChEBI" id="CHEBI:57791"/>
    </ligand>
</feature>
<dbReference type="InterPro" id="IPR035911">
    <property type="entry name" value="MurE/MurF_N"/>
</dbReference>
<dbReference type="Pfam" id="PF01225">
    <property type="entry name" value="Mur_ligase"/>
    <property type="match status" value="1"/>
</dbReference>
<feature type="binding site" evidence="12">
    <location>
        <position position="451"/>
    </location>
    <ligand>
        <name>meso-2,6-diaminopimelate</name>
        <dbReference type="ChEBI" id="CHEBI:57791"/>
    </ligand>
</feature>
<name>A0A9D2DVW1_9FIRM</name>
<keyword evidence="5 12" id="KW-0132">Cell division</keyword>
<feature type="binding site" evidence="12">
    <location>
        <position position="175"/>
    </location>
    <ligand>
        <name>UDP-N-acetyl-alpha-D-muramoyl-L-alanyl-D-glutamate</name>
        <dbReference type="ChEBI" id="CHEBI:83900"/>
    </ligand>
</feature>
<comment type="cofactor">
    <cofactor evidence="12">
        <name>Mg(2+)</name>
        <dbReference type="ChEBI" id="CHEBI:18420"/>
    </cofactor>
</comment>
<keyword evidence="4 12" id="KW-0436">Ligase</keyword>
<dbReference type="InterPro" id="IPR000713">
    <property type="entry name" value="Mur_ligase_N"/>
</dbReference>
<dbReference type="GO" id="GO:0009252">
    <property type="term" value="P:peptidoglycan biosynthetic process"/>
    <property type="evidence" value="ECO:0007669"/>
    <property type="project" value="UniProtKB-UniRule"/>
</dbReference>
<evidence type="ECO:0000313" key="18">
    <source>
        <dbReference type="Proteomes" id="UP000824044"/>
    </source>
</evidence>
<dbReference type="GO" id="GO:0004326">
    <property type="term" value="F:tetrahydrofolylpolyglutamate synthase activity"/>
    <property type="evidence" value="ECO:0007669"/>
    <property type="project" value="InterPro"/>
</dbReference>
<dbReference type="Pfam" id="PF02875">
    <property type="entry name" value="Mur_ligase_C"/>
    <property type="match status" value="1"/>
</dbReference>
<comment type="PTM">
    <text evidence="12">Carboxylation is probably crucial for Mg(2+) binding and, consequently, for the gamma-phosphate positioning of ATP.</text>
</comment>
<evidence type="ECO:0000256" key="13">
    <source>
        <dbReference type="RuleBase" id="RU004135"/>
    </source>
</evidence>
<dbReference type="PANTHER" id="PTHR23135">
    <property type="entry name" value="MUR LIGASE FAMILY MEMBER"/>
    <property type="match status" value="1"/>
</dbReference>
<evidence type="ECO:0000256" key="12">
    <source>
        <dbReference type="HAMAP-Rule" id="MF_00208"/>
    </source>
</evidence>
<dbReference type="InterPro" id="IPR036615">
    <property type="entry name" value="Mur_ligase_C_dom_sf"/>
</dbReference>
<dbReference type="NCBIfam" id="TIGR01085">
    <property type="entry name" value="murE"/>
    <property type="match status" value="1"/>
</dbReference>
<feature type="domain" description="Mur ligase C-terminal" evidence="15">
    <location>
        <begin position="322"/>
        <end position="449"/>
    </location>
</feature>
<feature type="binding site" evidence="12">
    <location>
        <begin position="106"/>
        <end position="112"/>
    </location>
    <ligand>
        <name>ATP</name>
        <dbReference type="ChEBI" id="CHEBI:30616"/>
    </ligand>
</feature>
<evidence type="ECO:0000256" key="7">
    <source>
        <dbReference type="ARBA" id="ARBA00022840"/>
    </source>
</evidence>
<protein>
    <recommendedName>
        <fullName evidence="12">UDP-N-acetylmuramoyl-L-alanyl-D-glutamate--2,6-diaminopimelate ligase</fullName>
        <ecNumber evidence="12">6.3.2.13</ecNumber>
    </recommendedName>
    <alternativeName>
        <fullName evidence="12">Meso-A2pm-adding enzyme</fullName>
    </alternativeName>
    <alternativeName>
        <fullName evidence="12">Meso-diaminopimelate-adding enzyme</fullName>
    </alternativeName>
    <alternativeName>
        <fullName evidence="12">UDP-MurNAc-L-Ala-D-Glu:meso-diaminopimelate ligase</fullName>
    </alternativeName>
    <alternativeName>
        <fullName evidence="12">UDP-MurNAc-tripeptide synthetase</fullName>
    </alternativeName>
    <alternativeName>
        <fullName evidence="12">UDP-N-acetylmuramyl-tripeptide synthetase</fullName>
    </alternativeName>
</protein>
<evidence type="ECO:0000256" key="4">
    <source>
        <dbReference type="ARBA" id="ARBA00022598"/>
    </source>
</evidence>
<comment type="pathway">
    <text evidence="1 12 13">Cell wall biogenesis; peptidoglycan biosynthesis.</text>
</comment>
<dbReference type="NCBIfam" id="NF001126">
    <property type="entry name" value="PRK00139.1-4"/>
    <property type="match status" value="1"/>
</dbReference>
<dbReference type="Pfam" id="PF08245">
    <property type="entry name" value="Mur_ligase_M"/>
    <property type="match status" value="1"/>
</dbReference>
<evidence type="ECO:0000313" key="17">
    <source>
        <dbReference type="EMBL" id="HIZ24237.1"/>
    </source>
</evidence>
<keyword evidence="7 12" id="KW-0067">ATP-binding</keyword>
<dbReference type="Gene3D" id="3.40.1190.10">
    <property type="entry name" value="Mur-like, catalytic domain"/>
    <property type="match status" value="1"/>
</dbReference>
<dbReference type="InterPro" id="IPR005761">
    <property type="entry name" value="UDP-N-AcMur-Glu-dNH2Pim_ligase"/>
</dbReference>
<keyword evidence="3 12" id="KW-0963">Cytoplasm</keyword>
<dbReference type="SUPFAM" id="SSF53244">
    <property type="entry name" value="MurD-like peptide ligases, peptide-binding domain"/>
    <property type="match status" value="1"/>
</dbReference>
<keyword evidence="6 12" id="KW-0547">Nucleotide-binding</keyword>
<feature type="modified residue" description="N6-carboxylysine" evidence="12">
    <location>
        <position position="215"/>
    </location>
</feature>
<feature type="binding site" evidence="12">
    <location>
        <position position="447"/>
    </location>
    <ligand>
        <name>meso-2,6-diaminopimelate</name>
        <dbReference type="ChEBI" id="CHEBI:57791"/>
    </ligand>
</feature>
<dbReference type="SUPFAM" id="SSF63418">
    <property type="entry name" value="MurE/MurF N-terminal domain"/>
    <property type="match status" value="1"/>
</dbReference>
<dbReference type="GO" id="GO:0008360">
    <property type="term" value="P:regulation of cell shape"/>
    <property type="evidence" value="ECO:0007669"/>
    <property type="project" value="UniProtKB-KW"/>
</dbReference>
<feature type="binding site" evidence="12">
    <location>
        <position position="28"/>
    </location>
    <ligand>
        <name>UDP-N-acetyl-alpha-D-muramoyl-L-alanyl-D-glutamate</name>
        <dbReference type="ChEBI" id="CHEBI:83900"/>
    </ligand>
</feature>
<sequence>MKLSDLAKELPHSMLKGDAEVRGLTADSRVAGEGDLFFCLHGEQTDSHEYAAEAEARGCVAVVCEQELPVSCAQLVVPDGREAMARIAAAFYHHPERSLKMVGVTGTNGKTTTATMICNILRAAGKNAGLIGTLGASYGTVKVPPSLTTPDPICLFSLLADMVQAGMHAAVMEVSAHALYFKKEAPVCYDVAVFTNLTRDHLDFFGDMQRYGDAKRMLFTRGKCRFAVLNADDAFSRTLAKGVRHMTYGLETPADAFALVRSETLRACDAILNLQDELCEVTVPMTGRHNLSNALAAACAARRLGADAEAISRGIGTTKVDGRLEWVGAWHGGDVFVDFAHTPDGLEKSLAALREHCAGRLIALFGCGGNRDAGKRAGMGEVAARCADFSVLTSDNPRYEDPYAIISEIEAGYRKANENYVAIEEREKAIAYALDLLSDGDILLIAGKGAEKYQEIMGIKYDYEDKAVVRSIIGKA</sequence>
<dbReference type="GO" id="GO:0008765">
    <property type="term" value="F:UDP-N-acetylmuramoylalanyl-D-glutamate-2,6-diaminopimelate ligase activity"/>
    <property type="evidence" value="ECO:0007669"/>
    <property type="project" value="UniProtKB-UniRule"/>
</dbReference>
<evidence type="ECO:0000259" key="14">
    <source>
        <dbReference type="Pfam" id="PF01225"/>
    </source>
</evidence>
<reference evidence="17" key="2">
    <citation type="submission" date="2021-04" db="EMBL/GenBank/DDBJ databases">
        <authorList>
            <person name="Gilroy R."/>
        </authorList>
    </citation>
    <scope>NUCLEOTIDE SEQUENCE</scope>
    <source>
        <strain evidence="17">CHK33-5263</strain>
    </source>
</reference>
<keyword evidence="8 12" id="KW-0133">Cell shape</keyword>
<feature type="binding site" evidence="12">
    <location>
        <begin position="395"/>
        <end position="398"/>
    </location>
    <ligand>
        <name>meso-2,6-diaminopimelate</name>
        <dbReference type="ChEBI" id="CHEBI:57791"/>
    </ligand>
</feature>
<evidence type="ECO:0000259" key="15">
    <source>
        <dbReference type="Pfam" id="PF02875"/>
    </source>
</evidence>
<feature type="domain" description="Mur ligase N-terminal catalytic" evidence="14">
    <location>
        <begin position="21"/>
        <end position="92"/>
    </location>
</feature>
<dbReference type="Gene3D" id="3.40.1390.10">
    <property type="entry name" value="MurE/MurF, N-terminal domain"/>
    <property type="match status" value="1"/>
</dbReference>
<keyword evidence="9 12" id="KW-0573">Peptidoglycan synthesis</keyword>
<feature type="domain" description="Mur ligase central" evidence="16">
    <location>
        <begin position="104"/>
        <end position="301"/>
    </location>
</feature>
<evidence type="ECO:0000256" key="3">
    <source>
        <dbReference type="ARBA" id="ARBA00022490"/>
    </source>
</evidence>
<dbReference type="GO" id="GO:0051301">
    <property type="term" value="P:cell division"/>
    <property type="evidence" value="ECO:0007669"/>
    <property type="project" value="UniProtKB-KW"/>
</dbReference>
<accession>A0A9D2DVW1</accession>
<gene>
    <name evidence="12" type="primary">murE</name>
    <name evidence="17" type="ORF">H9812_02020</name>
</gene>
<evidence type="ECO:0000256" key="2">
    <source>
        <dbReference type="ARBA" id="ARBA00005898"/>
    </source>
</evidence>
<dbReference type="GO" id="GO:0005737">
    <property type="term" value="C:cytoplasm"/>
    <property type="evidence" value="ECO:0007669"/>
    <property type="project" value="UniProtKB-SubCell"/>
</dbReference>
<dbReference type="InterPro" id="IPR013221">
    <property type="entry name" value="Mur_ligase_cen"/>
</dbReference>
<dbReference type="HAMAP" id="MF_00208">
    <property type="entry name" value="MurE"/>
    <property type="match status" value="1"/>
</dbReference>
<dbReference type="PANTHER" id="PTHR23135:SF4">
    <property type="entry name" value="UDP-N-ACETYLMURAMOYL-L-ALANYL-D-GLUTAMATE--2,6-DIAMINOPIMELATE LIGASE MURE HOMOLOG, CHLOROPLASTIC"/>
    <property type="match status" value="1"/>
</dbReference>
<evidence type="ECO:0000256" key="11">
    <source>
        <dbReference type="ARBA" id="ARBA00023316"/>
    </source>
</evidence>
<comment type="caution">
    <text evidence="17">The sequence shown here is derived from an EMBL/GenBank/DDBJ whole genome shotgun (WGS) entry which is preliminary data.</text>
</comment>
<dbReference type="SUPFAM" id="SSF53623">
    <property type="entry name" value="MurD-like peptide ligases, catalytic domain"/>
    <property type="match status" value="1"/>
</dbReference>
<feature type="short sequence motif" description="Meso-diaminopimelate recognition motif" evidence="12">
    <location>
        <begin position="395"/>
        <end position="398"/>
    </location>
</feature>
<comment type="function">
    <text evidence="12">Catalyzes the addition of meso-diaminopimelic acid to the nucleotide precursor UDP-N-acetylmuramoyl-L-alanyl-D-glutamate (UMAG) in the biosynthesis of bacterial cell-wall peptidoglycan.</text>
</comment>
<dbReference type="EMBL" id="DXBS01000042">
    <property type="protein sequence ID" value="HIZ24237.1"/>
    <property type="molecule type" value="Genomic_DNA"/>
</dbReference>
<comment type="similarity">
    <text evidence="2 12">Belongs to the MurCDEF family. MurE subfamily.</text>
</comment>
<dbReference type="PROSITE" id="PS01011">
    <property type="entry name" value="FOLYLPOLYGLU_SYNT_1"/>
    <property type="match status" value="1"/>
</dbReference>
<keyword evidence="12" id="KW-0460">Magnesium</keyword>
<evidence type="ECO:0000259" key="16">
    <source>
        <dbReference type="Pfam" id="PF08245"/>
    </source>
</evidence>
<dbReference type="AlphaFoldDB" id="A0A9D2DVW1"/>
<dbReference type="GO" id="GO:0071555">
    <property type="term" value="P:cell wall organization"/>
    <property type="evidence" value="ECO:0007669"/>
    <property type="project" value="UniProtKB-KW"/>
</dbReference>
<evidence type="ECO:0000256" key="5">
    <source>
        <dbReference type="ARBA" id="ARBA00022618"/>
    </source>
</evidence>
<dbReference type="EC" id="6.3.2.13" evidence="12"/>
<keyword evidence="11 12" id="KW-0961">Cell wall biogenesis/degradation</keyword>
<dbReference type="GO" id="GO:0000287">
    <property type="term" value="F:magnesium ion binding"/>
    <property type="evidence" value="ECO:0007669"/>
    <property type="project" value="UniProtKB-UniRule"/>
</dbReference>
<dbReference type="Gene3D" id="3.90.190.20">
    <property type="entry name" value="Mur ligase, C-terminal domain"/>
    <property type="match status" value="1"/>
</dbReference>
<evidence type="ECO:0000256" key="1">
    <source>
        <dbReference type="ARBA" id="ARBA00004752"/>
    </source>
</evidence>
<dbReference type="InterPro" id="IPR004101">
    <property type="entry name" value="Mur_ligase_C"/>
</dbReference>
<comment type="subcellular location">
    <subcellularLocation>
        <location evidence="12 13">Cytoplasm</location>
    </subcellularLocation>
</comment>
<organism evidence="17 18">
    <name type="scientific">Candidatus Gallimonas intestinigallinarum</name>
    <dbReference type="NCBI Taxonomy" id="2838604"/>
    <lineage>
        <taxon>Bacteria</taxon>
        <taxon>Bacillati</taxon>
        <taxon>Bacillota</taxon>
        <taxon>Clostridia</taxon>
        <taxon>Candidatus Gallimonas</taxon>
    </lineage>
</organism>
<comment type="caution">
    <text evidence="12">Lacks conserved residue(s) required for the propagation of feature annotation.</text>
</comment>
<evidence type="ECO:0000256" key="6">
    <source>
        <dbReference type="ARBA" id="ARBA00022741"/>
    </source>
</evidence>
<dbReference type="GO" id="GO:0005524">
    <property type="term" value="F:ATP binding"/>
    <property type="evidence" value="ECO:0007669"/>
    <property type="project" value="UniProtKB-UniRule"/>
</dbReference>
<evidence type="ECO:0000256" key="9">
    <source>
        <dbReference type="ARBA" id="ARBA00022984"/>
    </source>
</evidence>
<dbReference type="InterPro" id="IPR018109">
    <property type="entry name" value="Folylpolyglutamate_synth_CS"/>
</dbReference>
<evidence type="ECO:0000256" key="10">
    <source>
        <dbReference type="ARBA" id="ARBA00023306"/>
    </source>
</evidence>
<dbReference type="InterPro" id="IPR036565">
    <property type="entry name" value="Mur-like_cat_sf"/>
</dbReference>